<accession>A0A939QEC5</accession>
<dbReference type="AlphaFoldDB" id="A0A939QEC5"/>
<evidence type="ECO:0000313" key="1">
    <source>
        <dbReference type="EMBL" id="MBO2988628.1"/>
    </source>
</evidence>
<reference evidence="1" key="1">
    <citation type="submission" date="2021-03" db="EMBL/GenBank/DDBJ databases">
        <title>Leucobacter chromiisoli sp. nov., isolated from chromium-containing soil of chemical plant.</title>
        <authorList>
            <person name="Xu Z."/>
        </authorList>
    </citation>
    <scope>NUCLEOTIDE SEQUENCE</scope>
    <source>
        <strain evidence="1">K 70/01</strain>
    </source>
</reference>
<dbReference type="Proteomes" id="UP000668403">
    <property type="component" value="Unassembled WGS sequence"/>
</dbReference>
<gene>
    <name evidence="1" type="ORF">J4H85_01255</name>
</gene>
<proteinExistence type="predicted"/>
<organism evidence="1 2">
    <name type="scientific">Leucobacter tardus</name>
    <dbReference type="NCBI Taxonomy" id="501483"/>
    <lineage>
        <taxon>Bacteria</taxon>
        <taxon>Bacillati</taxon>
        <taxon>Actinomycetota</taxon>
        <taxon>Actinomycetes</taxon>
        <taxon>Micrococcales</taxon>
        <taxon>Microbacteriaceae</taxon>
        <taxon>Leucobacter</taxon>
    </lineage>
</organism>
<keyword evidence="2" id="KW-1185">Reference proteome</keyword>
<protein>
    <submittedName>
        <fullName evidence="1">Uncharacterized protein</fullName>
    </submittedName>
</protein>
<dbReference type="RefSeq" id="WP_208236123.1">
    <property type="nucleotide sequence ID" value="NZ_BAAAQU010000001.1"/>
</dbReference>
<dbReference type="EMBL" id="JAGFBF010000001">
    <property type="protein sequence ID" value="MBO2988628.1"/>
    <property type="molecule type" value="Genomic_DNA"/>
</dbReference>
<comment type="caution">
    <text evidence="1">The sequence shown here is derived from an EMBL/GenBank/DDBJ whole genome shotgun (WGS) entry which is preliminary data.</text>
</comment>
<name>A0A939QEC5_9MICO</name>
<sequence>MNPNLAILPKSFLISAGLQADSRFEIGVHTSSTLSALRRTRPVRSSATA</sequence>
<evidence type="ECO:0000313" key="2">
    <source>
        <dbReference type="Proteomes" id="UP000668403"/>
    </source>
</evidence>